<accession>A0A9P3GI01</accession>
<reference evidence="1 2" key="1">
    <citation type="submission" date="2021-08" db="EMBL/GenBank/DDBJ databases">
        <title>Draft Genome Sequence of Phanerochaete sordida strain YK-624.</title>
        <authorList>
            <person name="Mori T."/>
            <person name="Dohra H."/>
            <person name="Suzuki T."/>
            <person name="Kawagishi H."/>
            <person name="Hirai H."/>
        </authorList>
    </citation>
    <scope>NUCLEOTIDE SEQUENCE [LARGE SCALE GENOMIC DNA]</scope>
    <source>
        <strain evidence="1 2">YK-624</strain>
    </source>
</reference>
<keyword evidence="2" id="KW-1185">Reference proteome</keyword>
<comment type="caution">
    <text evidence="1">The sequence shown here is derived from an EMBL/GenBank/DDBJ whole genome shotgun (WGS) entry which is preliminary data.</text>
</comment>
<proteinExistence type="predicted"/>
<dbReference type="AlphaFoldDB" id="A0A9P3GI01"/>
<dbReference type="EMBL" id="BPQB01000048">
    <property type="protein sequence ID" value="GJE95405.1"/>
    <property type="molecule type" value="Genomic_DNA"/>
</dbReference>
<dbReference type="Proteomes" id="UP000703269">
    <property type="component" value="Unassembled WGS sequence"/>
</dbReference>
<gene>
    <name evidence="1" type="ORF">PsYK624_115890</name>
</gene>
<name>A0A9P3GI01_9APHY</name>
<sequence>MVFPCFVGENKVKPKATLVLEETDVGRAPVAFAAHVLRGLRAGRFYIAHDSASVGHVACGSTRGAWHSDDGTLDLVYFGMIYSLRWQRDVISGGPQARRGLGALRLPPKEGAALCLPLPSLLRASCFGR</sequence>
<dbReference type="OrthoDB" id="10267115at2759"/>
<evidence type="ECO:0000313" key="2">
    <source>
        <dbReference type="Proteomes" id="UP000703269"/>
    </source>
</evidence>
<evidence type="ECO:0000313" key="1">
    <source>
        <dbReference type="EMBL" id="GJE95405.1"/>
    </source>
</evidence>
<protein>
    <submittedName>
        <fullName evidence="1">Uncharacterized protein</fullName>
    </submittedName>
</protein>
<organism evidence="1 2">
    <name type="scientific">Phanerochaete sordida</name>
    <dbReference type="NCBI Taxonomy" id="48140"/>
    <lineage>
        <taxon>Eukaryota</taxon>
        <taxon>Fungi</taxon>
        <taxon>Dikarya</taxon>
        <taxon>Basidiomycota</taxon>
        <taxon>Agaricomycotina</taxon>
        <taxon>Agaricomycetes</taxon>
        <taxon>Polyporales</taxon>
        <taxon>Phanerochaetaceae</taxon>
        <taxon>Phanerochaete</taxon>
    </lineage>
</organism>